<keyword evidence="1 6" id="KW-0963">Cytoplasm</keyword>
<organism evidence="8 10">
    <name type="scientific">Roseburia amylophila</name>
    <dbReference type="NCBI Taxonomy" id="2981794"/>
    <lineage>
        <taxon>Bacteria</taxon>
        <taxon>Bacillati</taxon>
        <taxon>Bacillota</taxon>
        <taxon>Clostridia</taxon>
        <taxon>Lachnospirales</taxon>
        <taxon>Lachnospiraceae</taxon>
        <taxon>Roseburia</taxon>
    </lineage>
</organism>
<sequence length="205" mass="22253">MYSYIKGELSEIVAENHIVVENGGIGYNIYIPGQVLSLLPGVGEEVKIYTYLCVREDAFILYGFLTRDDLNVFKLLIGVSGIGPKGALAILSVMSTDDLRFAVLSDDAKAIAKAPGVGNKTAQRLIIELKDKLSLEDAFEQKLSHTQEAVSGNGLKGIRNEAVEALVSLGYSSTEALKVLRDIEITEDSSVEDILKLALKQMAFL</sequence>
<dbReference type="InterPro" id="IPR012340">
    <property type="entry name" value="NA-bd_OB-fold"/>
</dbReference>
<evidence type="ECO:0000256" key="6">
    <source>
        <dbReference type="HAMAP-Rule" id="MF_00031"/>
    </source>
</evidence>
<dbReference type="AlphaFoldDB" id="A0AAW4WK01"/>
<comment type="similarity">
    <text evidence="6">Belongs to the RuvA family.</text>
</comment>
<evidence type="ECO:0000256" key="3">
    <source>
        <dbReference type="ARBA" id="ARBA00023125"/>
    </source>
</evidence>
<dbReference type="GO" id="GO:0009379">
    <property type="term" value="C:Holliday junction helicase complex"/>
    <property type="evidence" value="ECO:0007669"/>
    <property type="project" value="InterPro"/>
</dbReference>
<dbReference type="InterPro" id="IPR003583">
    <property type="entry name" value="Hlx-hairpin-Hlx_DNA-bd_motif"/>
</dbReference>
<keyword evidence="5 6" id="KW-0234">DNA repair</keyword>
<dbReference type="NCBIfam" id="TIGR00084">
    <property type="entry name" value="ruvA"/>
    <property type="match status" value="1"/>
</dbReference>
<feature type="domain" description="Helix-hairpin-helix DNA-binding motif class 1" evidence="7">
    <location>
        <begin position="109"/>
        <end position="128"/>
    </location>
</feature>
<dbReference type="SUPFAM" id="SSF46929">
    <property type="entry name" value="DNA helicase RuvA subunit, C-terminal domain"/>
    <property type="match status" value="1"/>
</dbReference>
<dbReference type="InterPro" id="IPR013849">
    <property type="entry name" value="DNA_helicase_Holl-junc_RuvA_I"/>
</dbReference>
<dbReference type="InterPro" id="IPR036267">
    <property type="entry name" value="RuvA_C_sf"/>
</dbReference>
<evidence type="ECO:0000256" key="5">
    <source>
        <dbReference type="ARBA" id="ARBA00023204"/>
    </source>
</evidence>
<dbReference type="CDD" id="cd14332">
    <property type="entry name" value="UBA_RuvA_C"/>
    <property type="match status" value="1"/>
</dbReference>
<dbReference type="RefSeq" id="WP_117841022.1">
    <property type="nucleotide sequence ID" value="NZ_JAJEQW010000001.1"/>
</dbReference>
<dbReference type="GO" id="GO:0006281">
    <property type="term" value="P:DNA repair"/>
    <property type="evidence" value="ECO:0007669"/>
    <property type="project" value="UniProtKB-UniRule"/>
</dbReference>
<dbReference type="GO" id="GO:0006310">
    <property type="term" value="P:DNA recombination"/>
    <property type="evidence" value="ECO:0007669"/>
    <property type="project" value="UniProtKB-UniRule"/>
</dbReference>
<accession>A0AAW4WK01</accession>
<dbReference type="HAMAP" id="MF_00031">
    <property type="entry name" value="DNA_HJ_migration_RuvA"/>
    <property type="match status" value="1"/>
</dbReference>
<dbReference type="SMART" id="SM00278">
    <property type="entry name" value="HhH1"/>
    <property type="match status" value="2"/>
</dbReference>
<dbReference type="Gene3D" id="2.40.50.140">
    <property type="entry name" value="Nucleic acid-binding proteins"/>
    <property type="match status" value="1"/>
</dbReference>
<comment type="subcellular location">
    <subcellularLocation>
        <location evidence="6">Cytoplasm</location>
    </subcellularLocation>
</comment>
<dbReference type="GO" id="GO:0000400">
    <property type="term" value="F:four-way junction DNA binding"/>
    <property type="evidence" value="ECO:0007669"/>
    <property type="project" value="UniProtKB-UniRule"/>
</dbReference>
<dbReference type="InterPro" id="IPR000085">
    <property type="entry name" value="RuvA"/>
</dbReference>
<dbReference type="Gene3D" id="1.10.150.20">
    <property type="entry name" value="5' to 3' exonuclease, C-terminal subdomain"/>
    <property type="match status" value="1"/>
</dbReference>
<dbReference type="Gene3D" id="1.10.8.10">
    <property type="entry name" value="DNA helicase RuvA subunit, C-terminal domain"/>
    <property type="match status" value="1"/>
</dbReference>
<evidence type="ECO:0000259" key="7">
    <source>
        <dbReference type="SMART" id="SM00278"/>
    </source>
</evidence>
<dbReference type="Proteomes" id="UP001209666">
    <property type="component" value="Unassembled WGS sequence"/>
</dbReference>
<reference evidence="9 11" key="1">
    <citation type="journal article" date="2021" name="ISME Commun">
        <title>Automated analysis of genomic sequences facilitates high-throughput and comprehensive description of bacteria.</title>
        <authorList>
            <person name="Hitch T.C.A."/>
        </authorList>
    </citation>
    <scope>NUCLEOTIDE SEQUENCE [LARGE SCALE GENOMIC DNA]</scope>
    <source>
        <strain evidence="9 11">Sanger_19</strain>
    </source>
</reference>
<evidence type="ECO:0000313" key="11">
    <source>
        <dbReference type="Proteomes" id="UP001209666"/>
    </source>
</evidence>
<dbReference type="EMBL" id="JAOQKI010000007">
    <property type="protein sequence ID" value="MCU6716758.1"/>
    <property type="molecule type" value="Genomic_DNA"/>
</dbReference>
<dbReference type="GO" id="GO:0005524">
    <property type="term" value="F:ATP binding"/>
    <property type="evidence" value="ECO:0007669"/>
    <property type="project" value="InterPro"/>
</dbReference>
<dbReference type="Pfam" id="PF07499">
    <property type="entry name" value="RuvA_C"/>
    <property type="match status" value="1"/>
</dbReference>
<name>A0AAW4WK01_9FIRM</name>
<comment type="caution">
    <text evidence="6">Lacks conserved residue(s) required for the propagation of feature annotation.</text>
</comment>
<gene>
    <name evidence="6 8" type="primary">ruvA</name>
    <name evidence="8" type="ORF">LKD47_01765</name>
    <name evidence="9" type="ORF">OCV43_05625</name>
</gene>
<evidence type="ECO:0000313" key="8">
    <source>
        <dbReference type="EMBL" id="MCC2241029.1"/>
    </source>
</evidence>
<proteinExistence type="inferred from homology"/>
<protein>
    <recommendedName>
        <fullName evidence="6">Holliday junction branch migration complex subunit RuvA</fullName>
    </recommendedName>
</protein>
<dbReference type="InterPro" id="IPR011114">
    <property type="entry name" value="RuvA_C"/>
</dbReference>
<comment type="function">
    <text evidence="6">The RuvA-RuvB-RuvC complex processes Holliday junction (HJ) DNA during genetic recombination and DNA repair, while the RuvA-RuvB complex plays an important role in the rescue of blocked DNA replication forks via replication fork reversal (RFR). RuvA specifically binds to HJ cruciform DNA, conferring on it an open structure. The RuvB hexamer acts as an ATP-dependent pump, pulling dsDNA into and through the RuvAB complex. HJ branch migration allows RuvC to scan DNA until it finds its consensus sequence, where it cleaves and resolves the cruciform DNA.</text>
</comment>
<dbReference type="Proteomes" id="UP001198893">
    <property type="component" value="Unassembled WGS sequence"/>
</dbReference>
<reference evidence="8" key="2">
    <citation type="submission" date="2021-10" db="EMBL/GenBank/DDBJ databases">
        <title>Anaerobic single-cell dispensing facilitates the cultivation of human gut bacteria.</title>
        <authorList>
            <person name="Afrizal A."/>
        </authorList>
    </citation>
    <scope>NUCLEOTIDE SEQUENCE</scope>
    <source>
        <strain evidence="8">CLA-AA-H204</strain>
    </source>
</reference>
<comment type="domain">
    <text evidence="6">Has three domains with a flexible linker between the domains II and III and assumes an 'L' shape. Domain III is highly mobile and contacts RuvB.</text>
</comment>
<dbReference type="GO" id="GO:0009378">
    <property type="term" value="F:four-way junction helicase activity"/>
    <property type="evidence" value="ECO:0007669"/>
    <property type="project" value="InterPro"/>
</dbReference>
<dbReference type="SUPFAM" id="SSF47781">
    <property type="entry name" value="RuvA domain 2-like"/>
    <property type="match status" value="1"/>
</dbReference>
<dbReference type="GO" id="GO:0005737">
    <property type="term" value="C:cytoplasm"/>
    <property type="evidence" value="ECO:0007669"/>
    <property type="project" value="UniProtKB-SubCell"/>
</dbReference>
<keyword evidence="3 6" id="KW-0238">DNA-binding</keyword>
<feature type="region of interest" description="Domain III" evidence="6">
    <location>
        <begin position="150"/>
        <end position="205"/>
    </location>
</feature>
<evidence type="ECO:0000256" key="2">
    <source>
        <dbReference type="ARBA" id="ARBA00022763"/>
    </source>
</evidence>
<keyword evidence="2 6" id="KW-0227">DNA damage</keyword>
<keyword evidence="8" id="KW-0378">Hydrolase</keyword>
<feature type="domain" description="Helix-hairpin-helix DNA-binding motif class 1" evidence="7">
    <location>
        <begin position="74"/>
        <end position="93"/>
    </location>
</feature>
<evidence type="ECO:0000313" key="9">
    <source>
        <dbReference type="EMBL" id="MCU6716758.1"/>
    </source>
</evidence>
<dbReference type="SUPFAM" id="SSF50249">
    <property type="entry name" value="Nucleic acid-binding proteins"/>
    <property type="match status" value="1"/>
</dbReference>
<comment type="subunit">
    <text evidence="6">Homotetramer. Forms an RuvA(8)-RuvB(12)-Holliday junction (HJ) complex. HJ DNA is sandwiched between 2 RuvA tetramers; dsDNA enters through RuvA and exits via RuvB. An RuvB hexamer assembles on each DNA strand where it exits the tetramer. Each RuvB hexamer is contacted by two RuvA subunits (via domain III) on 2 adjacent RuvB subunits; this complex drives branch migration. In the full resolvosome a probable DNA-RuvA(4)-RuvB(12)-RuvC(2) complex forms which resolves the HJ.</text>
</comment>
<dbReference type="EMBL" id="JAJEQW010000001">
    <property type="protein sequence ID" value="MCC2241029.1"/>
    <property type="molecule type" value="Genomic_DNA"/>
</dbReference>
<dbReference type="Pfam" id="PF01330">
    <property type="entry name" value="RuvA_N"/>
    <property type="match status" value="1"/>
</dbReference>
<comment type="caution">
    <text evidence="8">The sequence shown here is derived from an EMBL/GenBank/DDBJ whole genome shotgun (WGS) entry which is preliminary data.</text>
</comment>
<dbReference type="Pfam" id="PF14520">
    <property type="entry name" value="HHH_5"/>
    <property type="match status" value="1"/>
</dbReference>
<evidence type="ECO:0000313" key="10">
    <source>
        <dbReference type="Proteomes" id="UP001198893"/>
    </source>
</evidence>
<dbReference type="GO" id="GO:0048476">
    <property type="term" value="C:Holliday junction resolvase complex"/>
    <property type="evidence" value="ECO:0007669"/>
    <property type="project" value="UniProtKB-UniRule"/>
</dbReference>
<keyword evidence="11" id="KW-1185">Reference proteome</keyword>
<evidence type="ECO:0000256" key="1">
    <source>
        <dbReference type="ARBA" id="ARBA00022490"/>
    </source>
</evidence>
<evidence type="ECO:0000256" key="4">
    <source>
        <dbReference type="ARBA" id="ARBA00023172"/>
    </source>
</evidence>
<reference evidence="9" key="3">
    <citation type="submission" date="2022-09" db="EMBL/GenBank/DDBJ databases">
        <authorList>
            <person name="Hitch T.C.A."/>
        </authorList>
    </citation>
    <scope>NUCLEOTIDE SEQUENCE</scope>
    <source>
        <strain evidence="9">Sanger_19</strain>
    </source>
</reference>
<keyword evidence="4 6" id="KW-0233">DNA recombination</keyword>
<dbReference type="InterPro" id="IPR010994">
    <property type="entry name" value="RuvA_2-like"/>
</dbReference>
<dbReference type="GO" id="GO:0016787">
    <property type="term" value="F:hydrolase activity"/>
    <property type="evidence" value="ECO:0007669"/>
    <property type="project" value="UniProtKB-KW"/>
</dbReference>